<accession>A0ABN7W9J8</accession>
<evidence type="ECO:0000313" key="1">
    <source>
        <dbReference type="EMBL" id="CAG8820907.1"/>
    </source>
</evidence>
<feature type="non-terminal residue" evidence="1">
    <location>
        <position position="293"/>
    </location>
</feature>
<protein>
    <submittedName>
        <fullName evidence="1">14453_t:CDS:1</fullName>
    </submittedName>
</protein>
<proteinExistence type="predicted"/>
<name>A0ABN7W9J8_GIGMA</name>
<dbReference type="EMBL" id="CAJVQB010034251">
    <property type="protein sequence ID" value="CAG8820907.1"/>
    <property type="molecule type" value="Genomic_DNA"/>
</dbReference>
<organism evidence="1 2">
    <name type="scientific">Gigaspora margarita</name>
    <dbReference type="NCBI Taxonomy" id="4874"/>
    <lineage>
        <taxon>Eukaryota</taxon>
        <taxon>Fungi</taxon>
        <taxon>Fungi incertae sedis</taxon>
        <taxon>Mucoromycota</taxon>
        <taxon>Glomeromycotina</taxon>
        <taxon>Glomeromycetes</taxon>
        <taxon>Diversisporales</taxon>
        <taxon>Gigasporaceae</taxon>
        <taxon>Gigaspora</taxon>
    </lineage>
</organism>
<reference evidence="1 2" key="1">
    <citation type="submission" date="2021-06" db="EMBL/GenBank/DDBJ databases">
        <authorList>
            <person name="Kallberg Y."/>
            <person name="Tangrot J."/>
            <person name="Rosling A."/>
        </authorList>
    </citation>
    <scope>NUCLEOTIDE SEQUENCE [LARGE SCALE GENOMIC DNA]</scope>
    <source>
        <strain evidence="1 2">120-4 pot B 10/14</strain>
    </source>
</reference>
<sequence length="293" mass="33877">MSYNENYESFDSSKEDSMLDNKTIPINGDVLDKIVTQFSLYQLHLVHFVEQYACQKQFAVFKHKIKKFKDDGKYCEKLSRPDKCKQKNKESKKQECIRQINLTQPLGSSIVTVTTFNNKHNHEISAKTLKFAVAYKPFSQEIINQIEFYVVYGNLLQPEYPDHIFLTQDLGNAIQKIKYEKELNLSDAASLLAKLFEFQSNDPAWFEAQKIEAESVKQQKAFAKRLAANNNQIIQDINRNLLNCGQLKSSIELGNKINSKSQDEDGQLMSEGSYKYGLYRENGHYHNTCKELN</sequence>
<comment type="caution">
    <text evidence="1">The sequence shown here is derived from an EMBL/GenBank/DDBJ whole genome shotgun (WGS) entry which is preliminary data.</text>
</comment>
<gene>
    <name evidence="1" type="ORF">GMARGA_LOCUS27694</name>
</gene>
<keyword evidence="2" id="KW-1185">Reference proteome</keyword>
<evidence type="ECO:0000313" key="2">
    <source>
        <dbReference type="Proteomes" id="UP000789901"/>
    </source>
</evidence>
<dbReference type="Proteomes" id="UP000789901">
    <property type="component" value="Unassembled WGS sequence"/>
</dbReference>